<dbReference type="OrthoDB" id="10313163at2759"/>
<dbReference type="AlphaFoldDB" id="E9GD50"/>
<dbReference type="InParanoid" id="E9GD50"/>
<feature type="chain" id="PRO_5003240223" evidence="1">
    <location>
        <begin position="21"/>
        <end position="136"/>
    </location>
</feature>
<sequence>MAMEFLFVVFVASLSKSPFADHSLCGSRPAVYFVPTEYHQPNSAEKMEEYRKNMEKGEKPELGQIKQYVDPMNMKLSCKEIQQVLPDAVIEKLMLDPILFRFRYGNRLPFYGHRYLGVLSRSLYDRAGKSCWECPF</sequence>
<proteinExistence type="predicted"/>
<dbReference type="HOGENOM" id="CLU_1877511_0_0_1"/>
<reference evidence="2 3" key="1">
    <citation type="journal article" date="2011" name="Science">
        <title>The ecoresponsive genome of Daphnia pulex.</title>
        <authorList>
            <person name="Colbourne J.K."/>
            <person name="Pfrender M.E."/>
            <person name="Gilbert D."/>
            <person name="Thomas W.K."/>
            <person name="Tucker A."/>
            <person name="Oakley T.H."/>
            <person name="Tokishita S."/>
            <person name="Aerts A."/>
            <person name="Arnold G.J."/>
            <person name="Basu M.K."/>
            <person name="Bauer D.J."/>
            <person name="Caceres C.E."/>
            <person name="Carmel L."/>
            <person name="Casola C."/>
            <person name="Choi J.H."/>
            <person name="Detter J.C."/>
            <person name="Dong Q."/>
            <person name="Dusheyko S."/>
            <person name="Eads B.D."/>
            <person name="Frohlich T."/>
            <person name="Geiler-Samerotte K.A."/>
            <person name="Gerlach D."/>
            <person name="Hatcher P."/>
            <person name="Jogdeo S."/>
            <person name="Krijgsveld J."/>
            <person name="Kriventseva E.V."/>
            <person name="Kultz D."/>
            <person name="Laforsch C."/>
            <person name="Lindquist E."/>
            <person name="Lopez J."/>
            <person name="Manak J.R."/>
            <person name="Muller J."/>
            <person name="Pangilinan J."/>
            <person name="Patwardhan R.P."/>
            <person name="Pitluck S."/>
            <person name="Pritham E.J."/>
            <person name="Rechtsteiner A."/>
            <person name="Rho M."/>
            <person name="Rogozin I.B."/>
            <person name="Sakarya O."/>
            <person name="Salamov A."/>
            <person name="Schaack S."/>
            <person name="Shapiro H."/>
            <person name="Shiga Y."/>
            <person name="Skalitzky C."/>
            <person name="Smith Z."/>
            <person name="Souvorov A."/>
            <person name="Sung W."/>
            <person name="Tang Z."/>
            <person name="Tsuchiya D."/>
            <person name="Tu H."/>
            <person name="Vos H."/>
            <person name="Wang M."/>
            <person name="Wolf Y.I."/>
            <person name="Yamagata H."/>
            <person name="Yamada T."/>
            <person name="Ye Y."/>
            <person name="Shaw J.R."/>
            <person name="Andrews J."/>
            <person name="Crease T.J."/>
            <person name="Tang H."/>
            <person name="Lucas S.M."/>
            <person name="Robertson H.M."/>
            <person name="Bork P."/>
            <person name="Koonin E.V."/>
            <person name="Zdobnov E.M."/>
            <person name="Grigoriev I.V."/>
            <person name="Lynch M."/>
            <person name="Boore J.L."/>
        </authorList>
    </citation>
    <scope>NUCLEOTIDE SEQUENCE [LARGE SCALE GENOMIC DNA]</scope>
</reference>
<evidence type="ECO:0000313" key="3">
    <source>
        <dbReference type="Proteomes" id="UP000000305"/>
    </source>
</evidence>
<keyword evidence="1" id="KW-0732">Signal</keyword>
<dbReference type="KEGG" id="dpx:DAPPUDRAFT_101359"/>
<evidence type="ECO:0000256" key="1">
    <source>
        <dbReference type="SAM" id="SignalP"/>
    </source>
</evidence>
<gene>
    <name evidence="2" type="ORF">DAPPUDRAFT_101359</name>
</gene>
<feature type="signal peptide" evidence="1">
    <location>
        <begin position="1"/>
        <end position="20"/>
    </location>
</feature>
<dbReference type="Proteomes" id="UP000000305">
    <property type="component" value="Unassembled WGS sequence"/>
</dbReference>
<protein>
    <submittedName>
        <fullName evidence="2">Uncharacterized protein</fullName>
    </submittedName>
</protein>
<accession>E9GD50</accession>
<evidence type="ECO:0000313" key="2">
    <source>
        <dbReference type="EMBL" id="EFX82755.1"/>
    </source>
</evidence>
<organism evidence="2 3">
    <name type="scientific">Daphnia pulex</name>
    <name type="common">Water flea</name>
    <dbReference type="NCBI Taxonomy" id="6669"/>
    <lineage>
        <taxon>Eukaryota</taxon>
        <taxon>Metazoa</taxon>
        <taxon>Ecdysozoa</taxon>
        <taxon>Arthropoda</taxon>
        <taxon>Crustacea</taxon>
        <taxon>Branchiopoda</taxon>
        <taxon>Diplostraca</taxon>
        <taxon>Cladocera</taxon>
        <taxon>Anomopoda</taxon>
        <taxon>Daphniidae</taxon>
        <taxon>Daphnia</taxon>
    </lineage>
</organism>
<dbReference type="EMBL" id="GL732539">
    <property type="protein sequence ID" value="EFX82755.1"/>
    <property type="molecule type" value="Genomic_DNA"/>
</dbReference>
<name>E9GD50_DAPPU</name>
<keyword evidence="3" id="KW-1185">Reference proteome</keyword>